<feature type="transmembrane region" description="Helical" evidence="1">
    <location>
        <begin position="30"/>
        <end position="56"/>
    </location>
</feature>
<keyword evidence="1" id="KW-0812">Transmembrane</keyword>
<dbReference type="AlphaFoldDB" id="Q6IH62"/>
<protein>
    <submittedName>
        <fullName evidence="2">HDC03202</fullName>
    </submittedName>
</protein>
<organism evidence="2">
    <name type="scientific">Drosophila melanogaster</name>
    <name type="common">Fruit fly</name>
    <dbReference type="NCBI Taxonomy" id="7227"/>
    <lineage>
        <taxon>Eukaryota</taxon>
        <taxon>Metazoa</taxon>
        <taxon>Ecdysozoa</taxon>
        <taxon>Arthropoda</taxon>
        <taxon>Hexapoda</taxon>
        <taxon>Insecta</taxon>
        <taxon>Pterygota</taxon>
        <taxon>Neoptera</taxon>
        <taxon>Endopterygota</taxon>
        <taxon>Diptera</taxon>
        <taxon>Brachycera</taxon>
        <taxon>Muscomorpha</taxon>
        <taxon>Ephydroidea</taxon>
        <taxon>Drosophilidae</taxon>
        <taxon>Drosophila</taxon>
        <taxon>Sophophora</taxon>
    </lineage>
</organism>
<proteinExistence type="predicted"/>
<evidence type="ECO:0000313" key="2">
    <source>
        <dbReference type="EMBL" id="DAA03753.1"/>
    </source>
</evidence>
<name>Q6IH62_DROME</name>
<reference evidence="2" key="1">
    <citation type="journal article" date="2003" name="Genome Biol.">
        <title>An integrated gene annotation and transcriptional profiling approach towards the full gene content of the Drosophila genome.</title>
        <authorList>
            <person name="Hild M."/>
            <person name="Beckmann B."/>
            <person name="Haas S.A."/>
            <person name="Koch B."/>
            <person name="Solovyev V."/>
            <person name="Busold C."/>
            <person name="Fellenberg K."/>
            <person name="Boutros M."/>
            <person name="Vingron M."/>
            <person name="Sauer F."/>
            <person name="Hoheisel J.D."/>
            <person name="Paro R."/>
        </authorList>
    </citation>
    <scope>NUCLEOTIDE SEQUENCE</scope>
</reference>
<keyword evidence="1" id="KW-1133">Transmembrane helix</keyword>
<dbReference type="EMBL" id="BK003554">
    <property type="protein sequence ID" value="DAA03753.1"/>
    <property type="molecule type" value="Genomic_DNA"/>
</dbReference>
<evidence type="ECO:0000256" key="1">
    <source>
        <dbReference type="SAM" id="Phobius"/>
    </source>
</evidence>
<keyword evidence="1" id="KW-0472">Membrane</keyword>
<accession>Q6IH62</accession>
<sequence>MNKSICHCVSTPHHFLPVNHWPRKVAAKYFYLYFIAPLEQLQFICLGLWSFILGFWSDTAGYWYSSLYRDAEALLIAIAMPPCACSTHATSTRAPLVCFPLHYHLDAAWCDGYGCSPLVKTINSAQEAGCGA</sequence>
<gene>
    <name evidence="2" type="ORF">HDC03202</name>
</gene>